<keyword evidence="5 6" id="KW-0472">Membrane</keyword>
<dbReference type="PANTHER" id="PTHR33885">
    <property type="entry name" value="PHAGE SHOCK PROTEIN C"/>
    <property type="match status" value="1"/>
</dbReference>
<evidence type="ECO:0000256" key="4">
    <source>
        <dbReference type="ARBA" id="ARBA00022989"/>
    </source>
</evidence>
<dbReference type="Proteomes" id="UP000298714">
    <property type="component" value="Chromosome"/>
</dbReference>
<sequence length="126" mass="14338">MSSRTRFYLDKRNAKFMGVCAGAADYFGVDPLWVRVGTVLVSIMGGAGITIPAYLVIGWLAENKPRALYDLPEAEQKFWREMRTSPSQGLREVRGSFRDLDRRLRDIETHVTSSSRNLSAEIDRLR</sequence>
<dbReference type="NCBIfam" id="TIGR02978">
    <property type="entry name" value="phageshock_pspC"/>
    <property type="match status" value="1"/>
</dbReference>
<dbReference type="AlphaFoldDB" id="A0A4D7CBE5"/>
<evidence type="ECO:0000313" key="9">
    <source>
        <dbReference type="Proteomes" id="UP000298714"/>
    </source>
</evidence>
<evidence type="ECO:0000259" key="7">
    <source>
        <dbReference type="Pfam" id="PF04024"/>
    </source>
</evidence>
<gene>
    <name evidence="8" type="primary">pspC</name>
    <name evidence="8" type="ORF">E6W36_07575</name>
</gene>
<dbReference type="PANTHER" id="PTHR33885:SF3">
    <property type="entry name" value="PHAGE SHOCK PROTEIN C"/>
    <property type="match status" value="1"/>
</dbReference>
<organism evidence="8 9">
    <name type="scientific">Hankyongella ginsenosidimutans</name>
    <dbReference type="NCBI Taxonomy" id="1763828"/>
    <lineage>
        <taxon>Bacteria</taxon>
        <taxon>Pseudomonadati</taxon>
        <taxon>Pseudomonadota</taxon>
        <taxon>Alphaproteobacteria</taxon>
        <taxon>Sphingomonadales</taxon>
        <taxon>Sphingomonadaceae</taxon>
        <taxon>Hankyongella</taxon>
    </lineage>
</organism>
<evidence type="ECO:0000256" key="6">
    <source>
        <dbReference type="SAM" id="Phobius"/>
    </source>
</evidence>
<name>A0A4D7CBE5_9SPHN</name>
<proteinExistence type="predicted"/>
<dbReference type="Pfam" id="PF04024">
    <property type="entry name" value="PspC"/>
    <property type="match status" value="1"/>
</dbReference>
<evidence type="ECO:0000256" key="2">
    <source>
        <dbReference type="ARBA" id="ARBA00022475"/>
    </source>
</evidence>
<dbReference type="KEGG" id="hgn:E6W36_07575"/>
<evidence type="ECO:0000256" key="1">
    <source>
        <dbReference type="ARBA" id="ARBA00004162"/>
    </source>
</evidence>
<protein>
    <submittedName>
        <fullName evidence="8">Envelope stress response membrane protein PspC</fullName>
    </submittedName>
</protein>
<keyword evidence="4 6" id="KW-1133">Transmembrane helix</keyword>
<reference evidence="9" key="1">
    <citation type="submission" date="2019-04" db="EMBL/GenBank/DDBJ databases">
        <title>Complete genome sequence of Sphingomonas sp. W1-2-3.</title>
        <authorList>
            <person name="Im W.T."/>
        </authorList>
    </citation>
    <scope>NUCLEOTIDE SEQUENCE [LARGE SCALE GENOMIC DNA]</scope>
    <source>
        <strain evidence="9">W1-2-3</strain>
    </source>
</reference>
<keyword evidence="3 6" id="KW-0812">Transmembrane</keyword>
<dbReference type="InterPro" id="IPR052027">
    <property type="entry name" value="PspC"/>
</dbReference>
<feature type="domain" description="Phage shock protein PspC N-terminal" evidence="7">
    <location>
        <begin position="6"/>
        <end position="60"/>
    </location>
</feature>
<dbReference type="RefSeq" id="WP_222874301.1">
    <property type="nucleotide sequence ID" value="NZ_CP039704.1"/>
</dbReference>
<evidence type="ECO:0000256" key="3">
    <source>
        <dbReference type="ARBA" id="ARBA00022692"/>
    </source>
</evidence>
<dbReference type="InterPro" id="IPR014320">
    <property type="entry name" value="Phageshock_PspC"/>
</dbReference>
<keyword evidence="9" id="KW-1185">Reference proteome</keyword>
<dbReference type="GO" id="GO:0005886">
    <property type="term" value="C:plasma membrane"/>
    <property type="evidence" value="ECO:0007669"/>
    <property type="project" value="UniProtKB-SubCell"/>
</dbReference>
<dbReference type="EMBL" id="CP039704">
    <property type="protein sequence ID" value="QCI79456.1"/>
    <property type="molecule type" value="Genomic_DNA"/>
</dbReference>
<feature type="transmembrane region" description="Helical" evidence="6">
    <location>
        <begin position="39"/>
        <end position="61"/>
    </location>
</feature>
<evidence type="ECO:0000313" key="8">
    <source>
        <dbReference type="EMBL" id="QCI79456.1"/>
    </source>
</evidence>
<evidence type="ECO:0000256" key="5">
    <source>
        <dbReference type="ARBA" id="ARBA00023136"/>
    </source>
</evidence>
<keyword evidence="2" id="KW-1003">Cell membrane</keyword>
<dbReference type="InterPro" id="IPR007168">
    <property type="entry name" value="Phageshock_PspC_N"/>
</dbReference>
<accession>A0A4D7CBE5</accession>
<comment type="subcellular location">
    <subcellularLocation>
        <location evidence="1">Cell membrane</location>
        <topology evidence="1">Single-pass membrane protein</topology>
    </subcellularLocation>
</comment>